<keyword evidence="2" id="KW-0472">Membrane</keyword>
<feature type="compositionally biased region" description="Basic and acidic residues" evidence="1">
    <location>
        <begin position="69"/>
        <end position="103"/>
    </location>
</feature>
<sequence>MKLFHAMSRRRTLLCVATVLLFLVVMMAFVHAQDDMADAGTDSVGEPVARATSTATEAAVKAAKAKAAAAKEREAREEARRQEERQRQEAEMELKRKAAEARRLKEEEDRAREYEERAKRRIDSVDMIRYSAKELPQGCVKAVEEYLFRVHEHRQRTAAAVRDARSELNEARVHAPSKVAELEKRLATKQDDLLVYDIETLRMYGGDIPKTCITEAQDWLDSQPAVTSTSDVVQVYTQFVRFIIAHWKTLYMTARGVVQYMISSYTPVVASYTKSAQYYYDKAEMIYTELWPASGKRQDMLMMEFAKKFAVMMGHMSVPICLGVTAGILALAVLPPVAVAVAMYEYLYKVWVELFIAYYIYGAKMPDGAIITVKNIVAAAQEGKWDSIFTNVTEAFMDLLVDVETVFYNGVVIILLLANIVMVCGFFMCVWCCYCVPRIRGKKRAHPLKSALGSASGSSTVNKKNAATPGAAAAALAAKKKN</sequence>
<keyword evidence="2" id="KW-0812">Transmembrane</keyword>
<dbReference type="RefSeq" id="XP_010699237.1">
    <property type="nucleotide sequence ID" value="XM_010700935.1"/>
</dbReference>
<protein>
    <submittedName>
        <fullName evidence="4">Uncharacterized protein</fullName>
    </submittedName>
</protein>
<dbReference type="VEuPathDB" id="TriTrypDB:LPMP_230800"/>
<evidence type="ECO:0000313" key="5">
    <source>
        <dbReference type="Proteomes" id="UP000063063"/>
    </source>
</evidence>
<evidence type="ECO:0000313" key="4">
    <source>
        <dbReference type="EMBL" id="AIN98530.1"/>
    </source>
</evidence>
<dbReference type="KEGG" id="lpan:LPMP_230800"/>
<dbReference type="Proteomes" id="UP000063063">
    <property type="component" value="Chromosome 23"/>
</dbReference>
<feature type="chain" id="PRO_5001839034" evidence="3">
    <location>
        <begin position="33"/>
        <end position="482"/>
    </location>
</feature>
<keyword evidence="2" id="KW-1133">Transmembrane helix</keyword>
<keyword evidence="5" id="KW-1185">Reference proteome</keyword>
<evidence type="ECO:0000256" key="2">
    <source>
        <dbReference type="SAM" id="Phobius"/>
    </source>
</evidence>
<dbReference type="eggNOG" id="ENOG502SAF8">
    <property type="taxonomic scope" value="Eukaryota"/>
</dbReference>
<dbReference type="VEuPathDB" id="TriTrypDB:LPAL13_110008700"/>
<evidence type="ECO:0000256" key="3">
    <source>
        <dbReference type="SAM" id="SignalP"/>
    </source>
</evidence>
<keyword evidence="3" id="KW-0732">Signal</keyword>
<name>A0A088RRK1_LEIPA</name>
<dbReference type="OrthoDB" id="248776at2759"/>
<reference evidence="4 5" key="1">
    <citation type="journal article" date="2015" name="Sci. Rep.">
        <title>The genome of Leishmania panamensis: insights into genomics of the L. (Viannia) subgenus.</title>
        <authorList>
            <person name="Llanes A."/>
            <person name="Restrepo C.M."/>
            <person name="Vecchio G.D."/>
            <person name="Anguizola F.J."/>
            <person name="Lleonart R."/>
        </authorList>
    </citation>
    <scope>NUCLEOTIDE SEQUENCE [LARGE SCALE GENOMIC DNA]</scope>
    <source>
        <strain evidence="4 5">MHOM/PA/94/PSC-1</strain>
    </source>
</reference>
<dbReference type="AlphaFoldDB" id="A0A088RRK1"/>
<gene>
    <name evidence="4" type="ORF">LPMP_230800</name>
</gene>
<organism evidence="4 5">
    <name type="scientific">Leishmania panamensis</name>
    <dbReference type="NCBI Taxonomy" id="5679"/>
    <lineage>
        <taxon>Eukaryota</taxon>
        <taxon>Discoba</taxon>
        <taxon>Euglenozoa</taxon>
        <taxon>Kinetoplastea</taxon>
        <taxon>Metakinetoplastina</taxon>
        <taxon>Trypanosomatida</taxon>
        <taxon>Trypanosomatidae</taxon>
        <taxon>Leishmaniinae</taxon>
        <taxon>Leishmania</taxon>
        <taxon>Leishmania guyanensis species complex</taxon>
    </lineage>
</organism>
<evidence type="ECO:0000256" key="1">
    <source>
        <dbReference type="SAM" id="MobiDB-lite"/>
    </source>
</evidence>
<feature type="transmembrane region" description="Helical" evidence="2">
    <location>
        <begin position="346"/>
        <end position="363"/>
    </location>
</feature>
<accession>A0A088RRK1</accession>
<dbReference type="EMBL" id="CP009392">
    <property type="protein sequence ID" value="AIN98530.1"/>
    <property type="molecule type" value="Genomic_DNA"/>
</dbReference>
<proteinExistence type="predicted"/>
<feature type="region of interest" description="Disordered" evidence="1">
    <location>
        <begin position="64"/>
        <end position="103"/>
    </location>
</feature>
<feature type="transmembrane region" description="Helical" evidence="2">
    <location>
        <begin position="406"/>
        <end position="434"/>
    </location>
</feature>
<dbReference type="GeneID" id="22575284"/>
<feature type="transmembrane region" description="Helical" evidence="2">
    <location>
        <begin position="309"/>
        <end position="334"/>
    </location>
</feature>
<feature type="signal peptide" evidence="3">
    <location>
        <begin position="1"/>
        <end position="32"/>
    </location>
</feature>